<comment type="caution">
    <text evidence="2">The sequence shown here is derived from an EMBL/GenBank/DDBJ whole genome shotgun (WGS) entry which is preliminary data.</text>
</comment>
<accession>A0A840V6G2</accession>
<proteinExistence type="predicted"/>
<dbReference type="EMBL" id="JACHFD010000029">
    <property type="protein sequence ID" value="MBB5353562.1"/>
    <property type="molecule type" value="Genomic_DNA"/>
</dbReference>
<evidence type="ECO:0008006" key="4">
    <source>
        <dbReference type="Google" id="ProtNLM"/>
    </source>
</evidence>
<evidence type="ECO:0000256" key="1">
    <source>
        <dbReference type="SAM" id="MobiDB-lite"/>
    </source>
</evidence>
<dbReference type="SUPFAM" id="SSF53474">
    <property type="entry name" value="alpha/beta-Hydrolases"/>
    <property type="match status" value="1"/>
</dbReference>
<dbReference type="Proteomes" id="UP000557717">
    <property type="component" value="Unassembled WGS sequence"/>
</dbReference>
<protein>
    <recommendedName>
        <fullName evidence="4">Alpha/beta hydrolase</fullName>
    </recommendedName>
</protein>
<evidence type="ECO:0000313" key="2">
    <source>
        <dbReference type="EMBL" id="MBB5353562.1"/>
    </source>
</evidence>
<reference evidence="2 3" key="1">
    <citation type="submission" date="2020-08" db="EMBL/GenBank/DDBJ databases">
        <title>Genomic Encyclopedia of Type Strains, Phase IV (KMG-IV): sequencing the most valuable type-strain genomes for metagenomic binning, comparative biology and taxonomic classification.</title>
        <authorList>
            <person name="Goeker M."/>
        </authorList>
    </citation>
    <scope>NUCLEOTIDE SEQUENCE [LARGE SCALE GENOMIC DNA]</scope>
    <source>
        <strain evidence="2 3">YC6886</strain>
    </source>
</reference>
<gene>
    <name evidence="2" type="ORF">HNR46_003823</name>
</gene>
<keyword evidence="3" id="KW-1185">Reference proteome</keyword>
<dbReference type="RefSeq" id="WP_184021619.1">
    <property type="nucleotide sequence ID" value="NZ_JACHFD010000029.1"/>
</dbReference>
<name>A0A840V6G2_9BACT</name>
<dbReference type="InterPro" id="IPR029058">
    <property type="entry name" value="AB_hydrolase_fold"/>
</dbReference>
<organism evidence="2 3">
    <name type="scientific">Haloferula luteola</name>
    <dbReference type="NCBI Taxonomy" id="595692"/>
    <lineage>
        <taxon>Bacteria</taxon>
        <taxon>Pseudomonadati</taxon>
        <taxon>Verrucomicrobiota</taxon>
        <taxon>Verrucomicrobiia</taxon>
        <taxon>Verrucomicrobiales</taxon>
        <taxon>Verrucomicrobiaceae</taxon>
        <taxon>Haloferula</taxon>
    </lineage>
</organism>
<evidence type="ECO:0000313" key="3">
    <source>
        <dbReference type="Proteomes" id="UP000557717"/>
    </source>
</evidence>
<dbReference type="AlphaFoldDB" id="A0A840V6G2"/>
<sequence>MDLLPVEIVPDWNRDGMINNEDRGKVSEENPWRFWRNSDDDSGTEGGDDIQGADAPDYQDSLVDGVRDLVDFFPVHFDLKAVLEALPETEYQYFLKHESQSTTLGGAVPVPSFNVLWYLEADLEADPTGGNGVGSYLKNLVRAQDIAGRTSNLIPQNGLQIPEDMLTAAMEGKGVALFESRQPTDNPIVIEIRKSDGSSVAEIEMPVRILEVESMFRSKFLNENLGGGTQGGVPPEPGNWPDADRNGKHFIFVHGYNVSGEQARGWNSEMFKRMFWSESNAMFTGVAWHGNESQLGTATPDYWRNVHNAFQTSESVADFVNALPGGGKCIAAHSLGNVVVSSAIRDHGLSVANYYMVDAAAAIEAYSFASTLGNAEMSHPDWRVYDQKLWCSEWYKIFPESDNRRKKMTWRDRFGAIPNAYNFHSTGEEVLKNGDGTVPGTIGVATSGGVRAWVKNEMSKGFSFGTGGGLFHNGTGGWDFNGYWDVTTWYPMVGPVTGRRPPAQAATIPLADLEENPFFEPFENEKFHDPALGSAEAGKYDEVSKALAESLPALTFAAGSNPIQIFNTRNIDMMGLRNGWPEARTAPTVDPDLRGWRHSDIRNMAYLYTHKVFDEFINQGKLDQ</sequence>
<feature type="region of interest" description="Disordered" evidence="1">
    <location>
        <begin position="29"/>
        <end position="57"/>
    </location>
</feature>
<feature type="compositionally biased region" description="Basic and acidic residues" evidence="1">
    <location>
        <begin position="29"/>
        <end position="39"/>
    </location>
</feature>